<sequence>MIQGKPLGRILLAVLALLALYWFGLRTDPKVAALNQAIEAKAGPALRDYPYPFQVLRLEGAVAVMATPRSPAVPVYRMIGALYPALAGKSPDNPDFVAAEKELAKAQSEARKIVLEQPGVSEVKWELDQNWLISHGISIN</sequence>
<proteinExistence type="predicted"/>
<dbReference type="KEGG" id="slac:SKTS_28870"/>
<accession>A0A6F8VFR9</accession>
<dbReference type="AlphaFoldDB" id="A0A6F8VFR9"/>
<dbReference type="EMBL" id="AP022853">
    <property type="protein sequence ID" value="BCB28001.1"/>
    <property type="molecule type" value="Genomic_DNA"/>
</dbReference>
<evidence type="ECO:0000313" key="2">
    <source>
        <dbReference type="Proteomes" id="UP000502260"/>
    </source>
</evidence>
<organism evidence="1 2">
    <name type="scientific">Sulfurimicrobium lacus</name>
    <dbReference type="NCBI Taxonomy" id="2715678"/>
    <lineage>
        <taxon>Bacteria</taxon>
        <taxon>Pseudomonadati</taxon>
        <taxon>Pseudomonadota</taxon>
        <taxon>Betaproteobacteria</taxon>
        <taxon>Nitrosomonadales</taxon>
        <taxon>Sulfuricellaceae</taxon>
        <taxon>Sulfurimicrobium</taxon>
    </lineage>
</organism>
<dbReference type="RefSeq" id="WP_173066634.1">
    <property type="nucleotide sequence ID" value="NZ_AP022853.1"/>
</dbReference>
<evidence type="ECO:0008006" key="3">
    <source>
        <dbReference type="Google" id="ProtNLM"/>
    </source>
</evidence>
<name>A0A6F8VFR9_9PROT</name>
<dbReference type="Proteomes" id="UP000502260">
    <property type="component" value="Chromosome"/>
</dbReference>
<keyword evidence="2" id="KW-1185">Reference proteome</keyword>
<protein>
    <recommendedName>
        <fullName evidence="3">Glutamate-ammonia-ligase adenylyltransferase</fullName>
    </recommendedName>
</protein>
<evidence type="ECO:0000313" key="1">
    <source>
        <dbReference type="EMBL" id="BCB28001.1"/>
    </source>
</evidence>
<reference evidence="2" key="1">
    <citation type="submission" date="2020-03" db="EMBL/GenBank/DDBJ databases">
        <title>Complete genome sequence of sulfur-oxidizing bacterium skT11.</title>
        <authorList>
            <person name="Kanda M."/>
            <person name="Kojima H."/>
            <person name="Fukui M."/>
        </authorList>
    </citation>
    <scope>NUCLEOTIDE SEQUENCE [LARGE SCALE GENOMIC DNA]</scope>
    <source>
        <strain evidence="2">skT11</strain>
    </source>
</reference>
<gene>
    <name evidence="1" type="ORF">SKTS_28870</name>
</gene>